<dbReference type="PANTHER" id="PTHR10783">
    <property type="entry name" value="XENOTROPIC AND POLYTROPIC RETROVIRUS RECEPTOR 1-RELATED"/>
    <property type="match status" value="1"/>
</dbReference>
<keyword evidence="4 5" id="KW-0472">Membrane</keyword>
<dbReference type="STRING" id="37001.A0A1A9W6A5"/>
<organism evidence="7 8">
    <name type="scientific">Glossina brevipalpis</name>
    <dbReference type="NCBI Taxonomy" id="37001"/>
    <lineage>
        <taxon>Eukaryota</taxon>
        <taxon>Metazoa</taxon>
        <taxon>Ecdysozoa</taxon>
        <taxon>Arthropoda</taxon>
        <taxon>Hexapoda</taxon>
        <taxon>Insecta</taxon>
        <taxon>Pterygota</taxon>
        <taxon>Neoptera</taxon>
        <taxon>Endopterygota</taxon>
        <taxon>Diptera</taxon>
        <taxon>Brachycera</taxon>
        <taxon>Muscomorpha</taxon>
        <taxon>Hippoboscoidea</taxon>
        <taxon>Glossinidae</taxon>
        <taxon>Glossina</taxon>
    </lineage>
</organism>
<feature type="transmembrane region" description="Helical" evidence="5">
    <location>
        <begin position="20"/>
        <end position="37"/>
    </location>
</feature>
<dbReference type="EnsemblMetazoa" id="GBRI007818-RA">
    <property type="protein sequence ID" value="GBRI007818-PA"/>
    <property type="gene ID" value="GBRI007818"/>
</dbReference>
<dbReference type="AlphaFoldDB" id="A0A1A9W6A5"/>
<protein>
    <recommendedName>
        <fullName evidence="6">EXS domain-containing protein</fullName>
    </recommendedName>
</protein>
<dbReference type="GO" id="GO:0005794">
    <property type="term" value="C:Golgi apparatus"/>
    <property type="evidence" value="ECO:0007669"/>
    <property type="project" value="TreeGrafter"/>
</dbReference>
<accession>A0A1A9W6A5</accession>
<evidence type="ECO:0000313" key="7">
    <source>
        <dbReference type="EnsemblMetazoa" id="GBRI007818-PA"/>
    </source>
</evidence>
<dbReference type="GO" id="GO:0005886">
    <property type="term" value="C:plasma membrane"/>
    <property type="evidence" value="ECO:0007669"/>
    <property type="project" value="TreeGrafter"/>
</dbReference>
<dbReference type="VEuPathDB" id="VectorBase:GBRI007818"/>
<dbReference type="GO" id="GO:0000822">
    <property type="term" value="F:inositol hexakisphosphate binding"/>
    <property type="evidence" value="ECO:0007669"/>
    <property type="project" value="TreeGrafter"/>
</dbReference>
<evidence type="ECO:0000256" key="3">
    <source>
        <dbReference type="ARBA" id="ARBA00022989"/>
    </source>
</evidence>
<evidence type="ECO:0000256" key="5">
    <source>
        <dbReference type="SAM" id="Phobius"/>
    </source>
</evidence>
<feature type="transmembrane region" description="Helical" evidence="5">
    <location>
        <begin position="295"/>
        <end position="322"/>
    </location>
</feature>
<dbReference type="Pfam" id="PF03124">
    <property type="entry name" value="EXS"/>
    <property type="match status" value="1"/>
</dbReference>
<keyword evidence="3 5" id="KW-1133">Transmembrane helix</keyword>
<keyword evidence="8" id="KW-1185">Reference proteome</keyword>
<feature type="transmembrane region" description="Helical" evidence="5">
    <location>
        <begin position="118"/>
        <end position="141"/>
    </location>
</feature>
<evidence type="ECO:0000256" key="1">
    <source>
        <dbReference type="ARBA" id="ARBA00004141"/>
    </source>
</evidence>
<feature type="transmembrane region" description="Helical" evidence="5">
    <location>
        <begin position="217"/>
        <end position="236"/>
    </location>
</feature>
<dbReference type="GO" id="GO:0016036">
    <property type="term" value="P:cellular response to phosphate starvation"/>
    <property type="evidence" value="ECO:0007669"/>
    <property type="project" value="TreeGrafter"/>
</dbReference>
<reference evidence="7" key="2">
    <citation type="submission" date="2020-05" db="UniProtKB">
        <authorList>
            <consortium name="EnsemblMetazoa"/>
        </authorList>
    </citation>
    <scope>IDENTIFICATION</scope>
    <source>
        <strain evidence="7">IAEA</strain>
    </source>
</reference>
<feature type="transmembrane region" description="Helical" evidence="5">
    <location>
        <begin position="248"/>
        <end position="269"/>
    </location>
</feature>
<evidence type="ECO:0000256" key="4">
    <source>
        <dbReference type="ARBA" id="ARBA00023136"/>
    </source>
</evidence>
<feature type="transmembrane region" description="Helical" evidence="5">
    <location>
        <begin position="87"/>
        <end position="106"/>
    </location>
</feature>
<dbReference type="PANTHER" id="PTHR10783:SF127">
    <property type="entry name" value="LD30826P-RELATED"/>
    <property type="match status" value="1"/>
</dbReference>
<keyword evidence="2 5" id="KW-0812">Transmembrane</keyword>
<dbReference type="InterPro" id="IPR004342">
    <property type="entry name" value="EXS_C"/>
</dbReference>
<feature type="transmembrane region" description="Helical" evidence="5">
    <location>
        <begin position="58"/>
        <end position="81"/>
    </location>
</feature>
<reference evidence="8" key="1">
    <citation type="submission" date="2014-03" db="EMBL/GenBank/DDBJ databases">
        <authorList>
            <person name="Aksoy S."/>
            <person name="Warren W."/>
            <person name="Wilson R.K."/>
        </authorList>
    </citation>
    <scope>NUCLEOTIDE SEQUENCE [LARGE SCALE GENOMIC DNA]</scope>
    <source>
        <strain evidence="8">IAEA</strain>
    </source>
</reference>
<evidence type="ECO:0000256" key="2">
    <source>
        <dbReference type="ARBA" id="ARBA00022692"/>
    </source>
</evidence>
<proteinExistence type="predicted"/>
<dbReference type="GO" id="GO:0006817">
    <property type="term" value="P:phosphate ion transport"/>
    <property type="evidence" value="ECO:0007669"/>
    <property type="project" value="TreeGrafter"/>
</dbReference>
<dbReference type="Proteomes" id="UP000091820">
    <property type="component" value="Unassembled WGS sequence"/>
</dbReference>
<dbReference type="PROSITE" id="PS51380">
    <property type="entry name" value="EXS"/>
    <property type="match status" value="1"/>
</dbReference>
<sequence length="391" mass="46576">MFLDFQGMIEEQHLILFRGPFYIVVYLFLIAINVYGWRRAGVNHILIFEIDPRKHLTYSHLLELSFIFAMLTALSVLGYVYAKNLHISGFLFPLILFLTMGLYLILPLPILHSDSRLWLLKVMGRLMAAPFFSVAFADFWLGDQFNSMTIVFIDFKNLLCFYVRNPFLSGNYKQDVCEFDDHIINACVSSLPAWFRFAQCLRQYRDARKLHPYITNAGKYATVFPTILFATLMNVYRDEYDTFLKNPFLWCFICFKMISTIYGFAWDILGDFGLLKVYKKENIFLRENVIYPKNFYYFLIIENFVLRFFWIVDFPMVALNYVNIRKMESISGLLEIIRRYIWNYVRLENEHLYNVGQYRAVRDIFIAPLEKRPITDFEEMDDKLSETSIFY</sequence>
<evidence type="ECO:0000313" key="8">
    <source>
        <dbReference type="Proteomes" id="UP000091820"/>
    </source>
</evidence>
<name>A0A1A9W6A5_9MUSC</name>
<comment type="subcellular location">
    <subcellularLocation>
        <location evidence="1">Membrane</location>
        <topology evidence="1">Multi-pass membrane protein</topology>
    </subcellularLocation>
</comment>
<feature type="domain" description="EXS" evidence="6">
    <location>
        <begin position="176"/>
        <end position="379"/>
    </location>
</feature>
<evidence type="ECO:0000259" key="6">
    <source>
        <dbReference type="PROSITE" id="PS51380"/>
    </source>
</evidence>